<feature type="compositionally biased region" description="Polar residues" evidence="2">
    <location>
        <begin position="27"/>
        <end position="41"/>
    </location>
</feature>
<feature type="compositionally biased region" description="Low complexity" evidence="2">
    <location>
        <begin position="1"/>
        <end position="12"/>
    </location>
</feature>
<dbReference type="Proteomes" id="UP000568158">
    <property type="component" value="Unassembled WGS sequence"/>
</dbReference>
<proteinExistence type="inferred from homology"/>
<evidence type="ECO:0000256" key="1">
    <source>
        <dbReference type="ARBA" id="ARBA00005785"/>
    </source>
</evidence>
<accession>A0A8H6ERB9</accession>
<feature type="compositionally biased region" description="Polar residues" evidence="2">
    <location>
        <begin position="162"/>
        <end position="174"/>
    </location>
</feature>
<dbReference type="PANTHER" id="PTHR23355">
    <property type="entry name" value="RIBONUCLEASE"/>
    <property type="match status" value="1"/>
</dbReference>
<dbReference type="SUPFAM" id="SSF50249">
    <property type="entry name" value="Nucleic acid-binding proteins"/>
    <property type="match status" value="2"/>
</dbReference>
<dbReference type="Pfam" id="PF17849">
    <property type="entry name" value="OB_Dis3"/>
    <property type="match status" value="1"/>
</dbReference>
<dbReference type="Gene3D" id="2.40.50.690">
    <property type="match status" value="1"/>
</dbReference>
<comment type="caution">
    <text evidence="4">The sequence shown here is derived from an EMBL/GenBank/DDBJ whole genome shotgun (WGS) entry which is preliminary data.</text>
</comment>
<dbReference type="Gene3D" id="2.40.50.700">
    <property type="match status" value="1"/>
</dbReference>
<feature type="compositionally biased region" description="Basic and acidic residues" evidence="2">
    <location>
        <begin position="513"/>
        <end position="527"/>
    </location>
</feature>
<feature type="region of interest" description="Disordered" evidence="2">
    <location>
        <begin position="858"/>
        <end position="903"/>
    </location>
</feature>
<reference evidence="4 5" key="1">
    <citation type="journal article" date="2020" name="Appl. Microbiol. Biotechnol.">
        <title>Targeted gene deletion in Brettanomyces bruxellensis with an expression-free CRISPR-Cas9 system.</title>
        <authorList>
            <person name="Varela C."/>
            <person name="Bartel C."/>
            <person name="Onetto C."/>
            <person name="Borneman A."/>
        </authorList>
    </citation>
    <scope>NUCLEOTIDE SEQUENCE [LARGE SCALE GENOMIC DNA]</scope>
    <source>
        <strain evidence="4 5">AWRI1613</strain>
    </source>
</reference>
<feature type="region of interest" description="Disordered" evidence="2">
    <location>
        <begin position="1"/>
        <end position="46"/>
    </location>
</feature>
<protein>
    <recommendedName>
        <fullName evidence="3">RNB domain-containing protein</fullName>
    </recommendedName>
</protein>
<feature type="compositionally biased region" description="Basic and acidic residues" evidence="2">
    <location>
        <begin position="858"/>
        <end position="877"/>
    </location>
</feature>
<dbReference type="PANTHER" id="PTHR23355:SF9">
    <property type="entry name" value="DIS3-LIKE EXONUCLEASE 2"/>
    <property type="match status" value="1"/>
</dbReference>
<dbReference type="GO" id="GO:0000175">
    <property type="term" value="F:3'-5'-RNA exonuclease activity"/>
    <property type="evidence" value="ECO:0007669"/>
    <property type="project" value="TreeGrafter"/>
</dbReference>
<dbReference type="FunFam" id="2.40.50.690:FF:000001">
    <property type="entry name" value="Cell wall biogenesis protein"/>
    <property type="match status" value="1"/>
</dbReference>
<dbReference type="InterPro" id="IPR050180">
    <property type="entry name" value="RNR_Ribonuclease"/>
</dbReference>
<feature type="region of interest" description="Disordered" evidence="2">
    <location>
        <begin position="94"/>
        <end position="128"/>
    </location>
</feature>
<dbReference type="GO" id="GO:0000932">
    <property type="term" value="C:P-body"/>
    <property type="evidence" value="ECO:0007669"/>
    <property type="project" value="TreeGrafter"/>
</dbReference>
<dbReference type="Pfam" id="PF00773">
    <property type="entry name" value="RNB"/>
    <property type="match status" value="1"/>
</dbReference>
<feature type="compositionally biased region" description="Polar residues" evidence="2">
    <location>
        <begin position="306"/>
        <end position="337"/>
    </location>
</feature>
<evidence type="ECO:0000256" key="2">
    <source>
        <dbReference type="SAM" id="MobiDB-lite"/>
    </source>
</evidence>
<gene>
    <name evidence="4" type="ORF">HII12_004385</name>
</gene>
<feature type="domain" description="RNB" evidence="3">
    <location>
        <begin position="728"/>
        <end position="1093"/>
    </location>
</feature>
<name>A0A8H6ERB9_DEKBR</name>
<dbReference type="Pfam" id="PF17877">
    <property type="entry name" value="Dis3l2_C_term"/>
    <property type="match status" value="1"/>
</dbReference>
<comment type="similarity">
    <text evidence="1">Belongs to the RNR ribonuclease family.</text>
</comment>
<dbReference type="EMBL" id="JABCYN010000041">
    <property type="protein sequence ID" value="KAF6007495.1"/>
    <property type="molecule type" value="Genomic_DNA"/>
</dbReference>
<feature type="region of interest" description="Disordered" evidence="2">
    <location>
        <begin position="497"/>
        <end position="553"/>
    </location>
</feature>
<dbReference type="InterPro" id="IPR001900">
    <property type="entry name" value="RNase_II/R"/>
</dbReference>
<dbReference type="Gene3D" id="2.40.50.140">
    <property type="entry name" value="Nucleic acid-binding proteins"/>
    <property type="match status" value="1"/>
</dbReference>
<evidence type="ECO:0000313" key="5">
    <source>
        <dbReference type="Proteomes" id="UP000568158"/>
    </source>
</evidence>
<feature type="compositionally biased region" description="Polar residues" evidence="2">
    <location>
        <begin position="884"/>
        <end position="896"/>
    </location>
</feature>
<dbReference type="SMART" id="SM00955">
    <property type="entry name" value="RNB"/>
    <property type="match status" value="1"/>
</dbReference>
<dbReference type="InterPro" id="IPR041093">
    <property type="entry name" value="Dis3l2-like_C"/>
</dbReference>
<feature type="compositionally biased region" description="Low complexity" evidence="2">
    <location>
        <begin position="271"/>
        <end position="284"/>
    </location>
</feature>
<sequence>MDSSSHSSFFGFNNQPQGDLPSKHDGSSANGQQNEPTTVQTMGDKPRTIHVAHRRSPSELTTLMLEQLNLQRQLEIVQQQQQQILQQQQQLSQQAGMGGSRSGLGGASRNSLEGNSRNALDGNSRNTLGLQGTASGTLGLQGLTLTSASNASYLSGAHRRSSSSTALPSGQEFTFGNHLHKRTQSSASYRGSPEVLEEGRLQLSGHARSHSRSQSQSPSFHSFKSPQFPAGMGHARRHSLGITEARRAAAEAQAQRVHSPSKLGRRAGFGLVSPLSPPSLTVTPAQNSTQGLAPPPPGLSAPPGLNENQSFKFPAGSSSSPQRRFQFPASQPGSSGVSALGPPQPSFAEQSGGYSGHRRLGSASSMNSASGFSLGHHRKQGSYGGSASSITQFQNGQRKSLFAPYLPQNSLPELIGEGRLVTGTLRVNKKNRSDAYVSTNGLLDADIFICGSKDRNRALEGDLVAVELLVVDEVWTSKREKEEKKRIKDYKEWAEGNRKRGAGSNPALPITDSHNDATESEKLHSHDSTGQPLNRKGSLKQRPTQKKNDDVEVEGQSLLLAEEEEISDVQKPLYAGHIVAVIDRIPGQLFSGTLGLLRPSQASKENKNGKYAKRNGGKGGRPKIIWFKPTDKKVPLIAIPTEQAPKDFVENHETYADQIFVASIKRWPITSLHPFGTLVSLLGPIDDPQVEVTSILRDNNFQGNEYPDRAVDRCLSELPRVEDGLSGRRDLLSEYVLAFSQNGVVSEAAMHVKVARNNRIELGVHIADVTYFVGRNSGLDKRARKRSHGVALPQKTVGLFPDDVSQAFSFDANKTSLALSVVFEISSATFEIQDVWMGQTVVKPAQKVSYEEMDEILGGEKRAEGEGRQSGKKEDGRLSGNGGDSQSSGTNNAQPPNKNPPSAAAGYVATLQLISDRLRKKRLGNPGLNADVSTPLLDRLDDESVRPSLNIYTEDKASEVLAEIFHAVNAAVAQKIHSGLGSRALLRKYPMPTVSKFEAHLAKIERLGVKLDTTNSVTFQNSLLTIQDPLKRSAVETILAKCMPKGRYVVAGRSDQNLGHFLFNSPTYTHFTSPLRRYADLVVHRQLKSVVCANTNPDAATSYAESIDSLKVTCDYCNFKKDCARAAQEQAIHLLLCQTVNDMGRETGQILCTGVVLQVYESSFDVYLPEFGIEKRVHGDQLPLRRAEFDKTQRMLELYWEPGVDSATYVPEDENNALSYRASIKNKYRAPAQAAAKHQAETNGQLLSAAMLQRLQTFHQHAPSLFLAPGEGSAKGSLAAYMKLCVTKMDGDEHIQQIKVMQRIPVLLRAEIGMALPCLTVRTLNPFVDE</sequence>
<dbReference type="FunFam" id="2.40.50.700:FF:000002">
    <property type="entry name" value="Cell wall biogenesis protein"/>
    <property type="match status" value="1"/>
</dbReference>
<dbReference type="InterPro" id="IPR041505">
    <property type="entry name" value="Dis3_CSD2"/>
</dbReference>
<evidence type="ECO:0000259" key="3">
    <source>
        <dbReference type="SMART" id="SM00955"/>
    </source>
</evidence>
<evidence type="ECO:0000313" key="4">
    <source>
        <dbReference type="EMBL" id="KAF6007495.1"/>
    </source>
</evidence>
<feature type="region of interest" description="Disordered" evidence="2">
    <location>
        <begin position="600"/>
        <end position="622"/>
    </location>
</feature>
<dbReference type="GO" id="GO:0003723">
    <property type="term" value="F:RNA binding"/>
    <property type="evidence" value="ECO:0007669"/>
    <property type="project" value="InterPro"/>
</dbReference>
<feature type="compositionally biased region" description="Gly residues" evidence="2">
    <location>
        <begin position="96"/>
        <end position="106"/>
    </location>
</feature>
<feature type="region of interest" description="Disordered" evidence="2">
    <location>
        <begin position="160"/>
        <end position="390"/>
    </location>
</feature>
<dbReference type="InterPro" id="IPR012340">
    <property type="entry name" value="NA-bd_OB-fold"/>
</dbReference>
<feature type="compositionally biased region" description="Low complexity" evidence="2">
    <location>
        <begin position="361"/>
        <end position="374"/>
    </location>
</feature>
<organism evidence="4 5">
    <name type="scientific">Dekkera bruxellensis</name>
    <name type="common">Brettanomyces custersii</name>
    <dbReference type="NCBI Taxonomy" id="5007"/>
    <lineage>
        <taxon>Eukaryota</taxon>
        <taxon>Fungi</taxon>
        <taxon>Dikarya</taxon>
        <taxon>Ascomycota</taxon>
        <taxon>Saccharomycotina</taxon>
        <taxon>Pichiomycetes</taxon>
        <taxon>Pichiales</taxon>
        <taxon>Pichiaceae</taxon>
        <taxon>Brettanomyces</taxon>
    </lineage>
</organism>
<feature type="compositionally biased region" description="Polar residues" evidence="2">
    <location>
        <begin position="113"/>
        <end position="126"/>
    </location>
</feature>
<feature type="compositionally biased region" description="Low complexity" evidence="2">
    <location>
        <begin position="212"/>
        <end position="229"/>
    </location>
</feature>
<dbReference type="GO" id="GO:0006402">
    <property type="term" value="P:mRNA catabolic process"/>
    <property type="evidence" value="ECO:0007669"/>
    <property type="project" value="TreeGrafter"/>
</dbReference>